<feature type="chain" id="PRO_5042143249" description="Phosphoglycerate mutase-like protein" evidence="4">
    <location>
        <begin position="22"/>
        <end position="472"/>
    </location>
</feature>
<dbReference type="PANTHER" id="PTHR11567:SF110">
    <property type="entry name" value="2-PHOSPHOXYLOSE PHOSPHATASE 1"/>
    <property type="match status" value="1"/>
</dbReference>
<gene>
    <name evidence="5" type="ORF">BGZ95_007909</name>
</gene>
<evidence type="ECO:0000256" key="2">
    <source>
        <dbReference type="ARBA" id="ARBA00022801"/>
    </source>
</evidence>
<dbReference type="SUPFAM" id="SSF53254">
    <property type="entry name" value="Phosphoglycerate mutase-like"/>
    <property type="match status" value="1"/>
</dbReference>
<keyword evidence="2" id="KW-0378">Hydrolase</keyword>
<dbReference type="AlphaFoldDB" id="A0AAD4DEN2"/>
<accession>A0AAD4DEN2</accession>
<dbReference type="InterPro" id="IPR050645">
    <property type="entry name" value="Histidine_acid_phosphatase"/>
</dbReference>
<proteinExistence type="inferred from homology"/>
<dbReference type="Proteomes" id="UP001194580">
    <property type="component" value="Unassembled WGS sequence"/>
</dbReference>
<feature type="coiled-coil region" evidence="3">
    <location>
        <begin position="257"/>
        <end position="284"/>
    </location>
</feature>
<comment type="similarity">
    <text evidence="1">Belongs to the histidine acid phosphatase family.</text>
</comment>
<evidence type="ECO:0000256" key="3">
    <source>
        <dbReference type="SAM" id="Coils"/>
    </source>
</evidence>
<dbReference type="InterPro" id="IPR000560">
    <property type="entry name" value="His_Pase_clade-2"/>
</dbReference>
<sequence>MIGARLTTVMLFLIAGGLVMTASRFKSSSQQQDLIALDLIDLFNQEQTDLSTNPEGYNYCQAPRPTLETYPDPKVEGATLIHSQLFIRHGDRAPISALPLDLDMVWDCSSAYTFTGPRDESTEKSPYHYANVVAHQVVTIPAGSPFASKLMWKGSCAPGQLTPLGALQHRKLGAALRQIYVDKLNLLPEIYDADTVHIRSTDVWRTKQSAENLMAGMYGVQGKSKSATHPTLPILQIHTLPTEVDYLTLNAGACPRISQLRSNIEKTSEVLKQLKDDNVDFSKQLTRILGVEKPWSGYMDTILPRICHNKPLQCREDGIERGWNCINESISNRVLDNVAIQTTEMYRDAEGVFDVLRLGMGPLASEIKDNLLAAKAQGRVRLNFYSGHDTTVLPLLGLFGAEDMRWPPYASSILVELWKTPQGEHFVRVLYNQAVLLTKHNWCNLEWCPLEAFVTHLDRFHTKDLMSECQRQ</sequence>
<protein>
    <recommendedName>
        <fullName evidence="7">Phosphoglycerate mutase-like protein</fullName>
    </recommendedName>
</protein>
<keyword evidence="3" id="KW-0175">Coiled coil</keyword>
<dbReference type="InterPro" id="IPR029033">
    <property type="entry name" value="His_PPase_superfam"/>
</dbReference>
<evidence type="ECO:0000256" key="4">
    <source>
        <dbReference type="SAM" id="SignalP"/>
    </source>
</evidence>
<dbReference type="CDD" id="cd07061">
    <property type="entry name" value="HP_HAP_like"/>
    <property type="match status" value="1"/>
</dbReference>
<name>A0AAD4DEN2_9FUNG</name>
<dbReference type="Pfam" id="PF00328">
    <property type="entry name" value="His_Phos_2"/>
    <property type="match status" value="1"/>
</dbReference>
<dbReference type="EMBL" id="JAAAIL010000398">
    <property type="protein sequence ID" value="KAG0276150.1"/>
    <property type="molecule type" value="Genomic_DNA"/>
</dbReference>
<dbReference type="PANTHER" id="PTHR11567">
    <property type="entry name" value="ACID PHOSPHATASE-RELATED"/>
    <property type="match status" value="1"/>
</dbReference>
<evidence type="ECO:0000256" key="1">
    <source>
        <dbReference type="ARBA" id="ARBA00005375"/>
    </source>
</evidence>
<evidence type="ECO:0000313" key="6">
    <source>
        <dbReference type="Proteomes" id="UP001194580"/>
    </source>
</evidence>
<feature type="signal peptide" evidence="4">
    <location>
        <begin position="1"/>
        <end position="21"/>
    </location>
</feature>
<dbReference type="GO" id="GO:0016791">
    <property type="term" value="F:phosphatase activity"/>
    <property type="evidence" value="ECO:0007669"/>
    <property type="project" value="TreeGrafter"/>
</dbReference>
<comment type="caution">
    <text evidence="5">The sequence shown here is derived from an EMBL/GenBank/DDBJ whole genome shotgun (WGS) entry which is preliminary data.</text>
</comment>
<keyword evidence="4" id="KW-0732">Signal</keyword>
<reference evidence="5" key="1">
    <citation type="journal article" date="2020" name="Fungal Divers.">
        <title>Resolving the Mortierellaceae phylogeny through synthesis of multi-gene phylogenetics and phylogenomics.</title>
        <authorList>
            <person name="Vandepol N."/>
            <person name="Liber J."/>
            <person name="Desiro A."/>
            <person name="Na H."/>
            <person name="Kennedy M."/>
            <person name="Barry K."/>
            <person name="Grigoriev I.V."/>
            <person name="Miller A.N."/>
            <person name="O'Donnell K."/>
            <person name="Stajich J.E."/>
            <person name="Bonito G."/>
        </authorList>
    </citation>
    <scope>NUCLEOTIDE SEQUENCE</scope>
    <source>
        <strain evidence="5">NRRL 28262</strain>
    </source>
</reference>
<organism evidence="5 6">
    <name type="scientific">Linnemannia exigua</name>
    <dbReference type="NCBI Taxonomy" id="604196"/>
    <lineage>
        <taxon>Eukaryota</taxon>
        <taxon>Fungi</taxon>
        <taxon>Fungi incertae sedis</taxon>
        <taxon>Mucoromycota</taxon>
        <taxon>Mortierellomycotina</taxon>
        <taxon>Mortierellomycetes</taxon>
        <taxon>Mortierellales</taxon>
        <taxon>Mortierellaceae</taxon>
        <taxon>Linnemannia</taxon>
    </lineage>
</organism>
<evidence type="ECO:0008006" key="7">
    <source>
        <dbReference type="Google" id="ProtNLM"/>
    </source>
</evidence>
<keyword evidence="6" id="KW-1185">Reference proteome</keyword>
<dbReference type="Gene3D" id="3.40.50.1240">
    <property type="entry name" value="Phosphoglycerate mutase-like"/>
    <property type="match status" value="1"/>
</dbReference>
<evidence type="ECO:0000313" key="5">
    <source>
        <dbReference type="EMBL" id="KAG0276150.1"/>
    </source>
</evidence>